<evidence type="ECO:0000256" key="3">
    <source>
        <dbReference type="ARBA" id="ARBA00022771"/>
    </source>
</evidence>
<dbReference type="InterPro" id="IPR051165">
    <property type="entry name" value="Multifunctional_ANK_Repeat"/>
</dbReference>
<keyword evidence="1" id="KW-0479">Metal-binding</keyword>
<dbReference type="Pfam" id="PF00569">
    <property type="entry name" value="ZZ"/>
    <property type="match status" value="1"/>
</dbReference>
<dbReference type="PRINTS" id="PR01415">
    <property type="entry name" value="ANKYRIN"/>
</dbReference>
<dbReference type="PANTHER" id="PTHR24123">
    <property type="entry name" value="ANKYRIN REPEAT-CONTAINING"/>
    <property type="match status" value="1"/>
</dbReference>
<dbReference type="SUPFAM" id="SSF57850">
    <property type="entry name" value="RING/U-box"/>
    <property type="match status" value="1"/>
</dbReference>
<keyword evidence="4" id="KW-0862">Zinc</keyword>
<reference evidence="8 9" key="1">
    <citation type="submission" date="2024-07" db="EMBL/GenBank/DDBJ databases">
        <title>Section-level genome sequencing and comparative genomics of Aspergillus sections Usti and Cavernicolus.</title>
        <authorList>
            <consortium name="Lawrence Berkeley National Laboratory"/>
            <person name="Nybo J.L."/>
            <person name="Vesth T.C."/>
            <person name="Theobald S."/>
            <person name="Frisvad J.C."/>
            <person name="Larsen T.O."/>
            <person name="Kjaerboelling I."/>
            <person name="Rothschild-Mancinelli K."/>
            <person name="Lyhne E.K."/>
            <person name="Kogle M.E."/>
            <person name="Barry K."/>
            <person name="Clum A."/>
            <person name="Na H."/>
            <person name="Ledsgaard L."/>
            <person name="Lin J."/>
            <person name="Lipzen A."/>
            <person name="Kuo A."/>
            <person name="Riley R."/>
            <person name="Mondo S."/>
            <person name="LaButti K."/>
            <person name="Haridas S."/>
            <person name="Pangalinan J."/>
            <person name="Salamov A.A."/>
            <person name="Simmons B.A."/>
            <person name="Magnuson J.K."/>
            <person name="Chen J."/>
            <person name="Drula E."/>
            <person name="Henrissat B."/>
            <person name="Wiebenga A."/>
            <person name="Lubbers R.J."/>
            <person name="Gomes A.C."/>
            <person name="Makela M.R."/>
            <person name="Stajich J."/>
            <person name="Grigoriev I.V."/>
            <person name="Mortensen U.H."/>
            <person name="De vries R.P."/>
            <person name="Baker S.E."/>
            <person name="Andersen M.R."/>
        </authorList>
    </citation>
    <scope>NUCLEOTIDE SEQUENCE [LARGE SCALE GENOMIC DNA]</scope>
    <source>
        <strain evidence="8 9">CBS 600.67</strain>
    </source>
</reference>
<evidence type="ECO:0000256" key="2">
    <source>
        <dbReference type="ARBA" id="ARBA00022737"/>
    </source>
</evidence>
<comment type="caution">
    <text evidence="8">The sequence shown here is derived from an EMBL/GenBank/DDBJ whole genome shotgun (WGS) entry which is preliminary data.</text>
</comment>
<dbReference type="SUPFAM" id="SSF52540">
    <property type="entry name" value="P-loop containing nucleoside triphosphate hydrolases"/>
    <property type="match status" value="1"/>
</dbReference>
<feature type="repeat" description="ANK" evidence="6">
    <location>
        <begin position="748"/>
        <end position="780"/>
    </location>
</feature>
<dbReference type="InterPro" id="IPR036770">
    <property type="entry name" value="Ankyrin_rpt-contain_sf"/>
</dbReference>
<dbReference type="Pfam" id="PF24883">
    <property type="entry name" value="NPHP3_N"/>
    <property type="match status" value="1"/>
</dbReference>
<dbReference type="Pfam" id="PF00023">
    <property type="entry name" value="Ank"/>
    <property type="match status" value="2"/>
</dbReference>
<feature type="repeat" description="ANK" evidence="6">
    <location>
        <begin position="936"/>
        <end position="968"/>
    </location>
</feature>
<feature type="repeat" description="ANK" evidence="6">
    <location>
        <begin position="697"/>
        <end position="729"/>
    </location>
</feature>
<accession>A0ABR4HMG2</accession>
<evidence type="ECO:0000256" key="5">
    <source>
        <dbReference type="ARBA" id="ARBA00023043"/>
    </source>
</evidence>
<dbReference type="Gene3D" id="3.40.50.300">
    <property type="entry name" value="P-loop containing nucleotide triphosphate hydrolases"/>
    <property type="match status" value="1"/>
</dbReference>
<keyword evidence="3" id="KW-0863">Zinc-finger</keyword>
<sequence length="1190" mass="131875">MEIAGVAIGVVGLLALYEEASLRLTSRYNATKILFERWGKQAVHPHLKDQSTASVVADLLRSIRDYHDQTSPLHLRSRLKWAVADYGKLSREAEDFDELVQKLYLLVPIESLQPLQFPELQDALFQSERSHALGRILRWLDAPSIEDNFDAYCSTRLDTTCQWITAHPTYKDWLSDQPLGPSKSLWVHGPGGFGKSVLCAYIIQLLRDAGKVPVYYAFCSADNESQRNPISILRTWIVQAVCNDESVLDMVYRYLGSSGTTMATHSDLWHLLQEILSHSLNAVLVVDGLDECPRTGASRTDLHRSREDILHKILGSIADQKARLLVVSREEGDIKAQLGPHAPRRAGITFSNLSLTKDIVAPDVARFAEHIITQKLPEKTNEDQQELAAQMAEKCDGMFLWIRLQSRNLRSRKTNKQLQRVINEMPTDLVRIYERDWADIQSFSGADRQRSEAILRWTVFAHRPLTVAELSEAVAVLDTEEDGPQFDELPSPFDEEHVHSEILGPCGSFLELRPASTGDWGSQTVHLVHFSAVEFLSGQQSSGPFSDPMLHNYYLARDCLRYIDCEESWQVEKDESRNIIYKRPFSIYAISAWYEHLMASQWYRHKIQPQLKSFFGLPNPNWDHWREHYEAYHGPPPQAAFGPGGRIYYAAAFGGIADVNEVGGRHGSPAQAASAWGNTDVLEFLIDVGADITAHGQYGSALHAAVACNQQETALALLQHGASISATDNRAAQILINRGAELCVTNNIGWNPLYCATALGNIEIVKLFLDHGADFSLTTDQGETPLHISAGHGHNDILKTLLDRGADIEAKTLQGSTALYYAAQSGHIQTCQLLLDNSATPTTSHKDGLTALHAALLLDAGADIEASDEDGYTPLDYAAWEGRHEAVKFLLDCGADHTASANDGFTPLHSAAENGPHEVVKTLLDCGADPAASANNGYTPLHSAAEGGHCEIVELLLESGSVVSKRDMDGWTPLFSASFKGRGSDVDLPAYDGRTPLHTAFKHEYEHVVLALLENQASMTRLDLCGVAPWQYATAAFCDKIPQCKDCKAPTEDGKQHRMRQSVQAIAEMINNLARCLLLLQDFPSAHVVFNENIRIEAESGLILHHAYCDGCGEDISGNRYACVTCPDGDLCASCKTKYTEGECFGQCAGHEFLLVPSDDWNRDQVNDVYMEGFVDWLKELALRYGIESM</sequence>
<feature type="domain" description="ZZ-type" evidence="7">
    <location>
        <begin position="1103"/>
        <end position="1144"/>
    </location>
</feature>
<evidence type="ECO:0000256" key="1">
    <source>
        <dbReference type="ARBA" id="ARBA00022723"/>
    </source>
</evidence>
<dbReference type="Proteomes" id="UP001610335">
    <property type="component" value="Unassembled WGS sequence"/>
</dbReference>
<dbReference type="SMART" id="SM00248">
    <property type="entry name" value="ANK"/>
    <property type="match status" value="10"/>
</dbReference>
<dbReference type="PROSITE" id="PS50088">
    <property type="entry name" value="ANK_REPEAT"/>
    <property type="match status" value="9"/>
</dbReference>
<keyword evidence="2" id="KW-0677">Repeat</keyword>
<feature type="repeat" description="ANK" evidence="6">
    <location>
        <begin position="870"/>
        <end position="902"/>
    </location>
</feature>
<dbReference type="PROSITE" id="PS50297">
    <property type="entry name" value="ANK_REP_REGION"/>
    <property type="match status" value="7"/>
</dbReference>
<dbReference type="InterPro" id="IPR056884">
    <property type="entry name" value="NPHP3-like_N"/>
</dbReference>
<dbReference type="Gene3D" id="3.30.60.90">
    <property type="match status" value="1"/>
</dbReference>
<name>A0ABR4HMG2_9EURO</name>
<dbReference type="InterPro" id="IPR000433">
    <property type="entry name" value="Znf_ZZ"/>
</dbReference>
<dbReference type="SMART" id="SM00291">
    <property type="entry name" value="ZnF_ZZ"/>
    <property type="match status" value="1"/>
</dbReference>
<dbReference type="InterPro" id="IPR002110">
    <property type="entry name" value="Ankyrin_rpt"/>
</dbReference>
<evidence type="ECO:0000313" key="8">
    <source>
        <dbReference type="EMBL" id="KAL2816572.1"/>
    </source>
</evidence>
<evidence type="ECO:0000256" key="4">
    <source>
        <dbReference type="ARBA" id="ARBA00022833"/>
    </source>
</evidence>
<protein>
    <recommendedName>
        <fullName evidence="7">ZZ-type domain-containing protein</fullName>
    </recommendedName>
</protein>
<feature type="repeat" description="ANK" evidence="6">
    <location>
        <begin position="665"/>
        <end position="697"/>
    </location>
</feature>
<dbReference type="EMBL" id="JBFXLS010000100">
    <property type="protein sequence ID" value="KAL2816572.1"/>
    <property type="molecule type" value="Genomic_DNA"/>
</dbReference>
<organism evidence="8 9">
    <name type="scientific">Aspergillus cavernicola</name>
    <dbReference type="NCBI Taxonomy" id="176166"/>
    <lineage>
        <taxon>Eukaryota</taxon>
        <taxon>Fungi</taxon>
        <taxon>Dikarya</taxon>
        <taxon>Ascomycota</taxon>
        <taxon>Pezizomycotina</taxon>
        <taxon>Eurotiomycetes</taxon>
        <taxon>Eurotiomycetidae</taxon>
        <taxon>Eurotiales</taxon>
        <taxon>Aspergillaceae</taxon>
        <taxon>Aspergillus</taxon>
        <taxon>Aspergillus subgen. Nidulantes</taxon>
    </lineage>
</organism>
<feature type="repeat" description="ANK" evidence="6">
    <location>
        <begin position="992"/>
        <end position="1024"/>
    </location>
</feature>
<keyword evidence="5 6" id="KW-0040">ANK repeat</keyword>
<dbReference type="PANTHER" id="PTHR24123:SF33">
    <property type="entry name" value="PROTEIN HOS4"/>
    <property type="match status" value="1"/>
</dbReference>
<dbReference type="InterPro" id="IPR027417">
    <property type="entry name" value="P-loop_NTPase"/>
</dbReference>
<evidence type="ECO:0000259" key="7">
    <source>
        <dbReference type="SMART" id="SM00291"/>
    </source>
</evidence>
<proteinExistence type="predicted"/>
<dbReference type="SUPFAM" id="SSF48403">
    <property type="entry name" value="Ankyrin repeat"/>
    <property type="match status" value="1"/>
</dbReference>
<feature type="repeat" description="ANK" evidence="6">
    <location>
        <begin position="903"/>
        <end position="935"/>
    </location>
</feature>
<dbReference type="Pfam" id="PF12796">
    <property type="entry name" value="Ank_2"/>
    <property type="match status" value="3"/>
</dbReference>
<evidence type="ECO:0000313" key="9">
    <source>
        <dbReference type="Proteomes" id="UP001610335"/>
    </source>
</evidence>
<feature type="repeat" description="ANK" evidence="6">
    <location>
        <begin position="814"/>
        <end position="846"/>
    </location>
</feature>
<dbReference type="CDD" id="cd02340">
    <property type="entry name" value="ZZ_NBR1_like"/>
    <property type="match status" value="1"/>
</dbReference>
<dbReference type="Gene3D" id="1.25.40.20">
    <property type="entry name" value="Ankyrin repeat-containing domain"/>
    <property type="match status" value="2"/>
</dbReference>
<dbReference type="Pfam" id="PF13637">
    <property type="entry name" value="Ank_4"/>
    <property type="match status" value="1"/>
</dbReference>
<feature type="repeat" description="ANK" evidence="6">
    <location>
        <begin position="781"/>
        <end position="813"/>
    </location>
</feature>
<dbReference type="InterPro" id="IPR043145">
    <property type="entry name" value="Znf_ZZ_sf"/>
</dbReference>
<gene>
    <name evidence="8" type="ORF">BDW59DRAFT_177316</name>
</gene>
<keyword evidence="9" id="KW-1185">Reference proteome</keyword>
<evidence type="ECO:0000256" key="6">
    <source>
        <dbReference type="PROSITE-ProRule" id="PRU00023"/>
    </source>
</evidence>